<name>A0A7J6WYS9_THATH</name>
<comment type="caution">
    <text evidence="1">The sequence shown here is derived from an EMBL/GenBank/DDBJ whole genome shotgun (WGS) entry which is preliminary data.</text>
</comment>
<reference evidence="1 2" key="1">
    <citation type="submission" date="2020-06" db="EMBL/GenBank/DDBJ databases">
        <title>Transcriptomic and genomic resources for Thalictrum thalictroides and T. hernandezii: Facilitating candidate gene discovery in an emerging model plant lineage.</title>
        <authorList>
            <person name="Arias T."/>
            <person name="Riano-Pachon D.M."/>
            <person name="Di Stilio V.S."/>
        </authorList>
    </citation>
    <scope>NUCLEOTIDE SEQUENCE [LARGE SCALE GENOMIC DNA]</scope>
    <source>
        <strain evidence="2">cv. WT478/WT964</strain>
        <tissue evidence="1">Leaves</tissue>
    </source>
</reference>
<proteinExistence type="predicted"/>
<protein>
    <submittedName>
        <fullName evidence="1">Uncharacterized protein</fullName>
    </submittedName>
</protein>
<accession>A0A7J6WYS9</accession>
<dbReference type="Proteomes" id="UP000554482">
    <property type="component" value="Unassembled WGS sequence"/>
</dbReference>
<sequence>MLHLGNQNESADIDTDMVLHGNKVEVFIRSSSLKFLAWFNVVGVCFQKNWGDIFLSQILWVGSGGDEKWESTPGAICHNKDVAEALRLKQAGYSTCDTVPYVICCEQSAGSCFVA</sequence>
<organism evidence="1 2">
    <name type="scientific">Thalictrum thalictroides</name>
    <name type="common">Rue-anemone</name>
    <name type="synonym">Anemone thalictroides</name>
    <dbReference type="NCBI Taxonomy" id="46969"/>
    <lineage>
        <taxon>Eukaryota</taxon>
        <taxon>Viridiplantae</taxon>
        <taxon>Streptophyta</taxon>
        <taxon>Embryophyta</taxon>
        <taxon>Tracheophyta</taxon>
        <taxon>Spermatophyta</taxon>
        <taxon>Magnoliopsida</taxon>
        <taxon>Ranunculales</taxon>
        <taxon>Ranunculaceae</taxon>
        <taxon>Thalictroideae</taxon>
        <taxon>Thalictrum</taxon>
    </lineage>
</organism>
<gene>
    <name evidence="1" type="ORF">FRX31_008675</name>
</gene>
<dbReference type="AlphaFoldDB" id="A0A7J6WYS9"/>
<dbReference type="EMBL" id="JABWDY010008996">
    <property type="protein sequence ID" value="KAF5201738.1"/>
    <property type="molecule type" value="Genomic_DNA"/>
</dbReference>
<evidence type="ECO:0000313" key="2">
    <source>
        <dbReference type="Proteomes" id="UP000554482"/>
    </source>
</evidence>
<keyword evidence="2" id="KW-1185">Reference proteome</keyword>
<evidence type="ECO:0000313" key="1">
    <source>
        <dbReference type="EMBL" id="KAF5201738.1"/>
    </source>
</evidence>